<comment type="caution">
    <text evidence="1">The sequence shown here is derived from an EMBL/GenBank/DDBJ whole genome shotgun (WGS) entry which is preliminary data.</text>
</comment>
<dbReference type="EMBL" id="CM042047">
    <property type="protein sequence ID" value="KAI3769870.1"/>
    <property type="molecule type" value="Genomic_DNA"/>
</dbReference>
<evidence type="ECO:0000313" key="1">
    <source>
        <dbReference type="EMBL" id="KAI3769870.1"/>
    </source>
</evidence>
<name>A0ACB9FG92_ARCLA</name>
<organism evidence="1 2">
    <name type="scientific">Arctium lappa</name>
    <name type="common">Greater burdock</name>
    <name type="synonym">Lappa major</name>
    <dbReference type="NCBI Taxonomy" id="4217"/>
    <lineage>
        <taxon>Eukaryota</taxon>
        <taxon>Viridiplantae</taxon>
        <taxon>Streptophyta</taxon>
        <taxon>Embryophyta</taxon>
        <taxon>Tracheophyta</taxon>
        <taxon>Spermatophyta</taxon>
        <taxon>Magnoliopsida</taxon>
        <taxon>eudicotyledons</taxon>
        <taxon>Gunneridae</taxon>
        <taxon>Pentapetalae</taxon>
        <taxon>asterids</taxon>
        <taxon>campanulids</taxon>
        <taxon>Asterales</taxon>
        <taxon>Asteraceae</taxon>
        <taxon>Carduoideae</taxon>
        <taxon>Cardueae</taxon>
        <taxon>Arctiinae</taxon>
        <taxon>Arctium</taxon>
    </lineage>
</organism>
<keyword evidence="2" id="KW-1185">Reference proteome</keyword>
<sequence length="124" mass="14151">MGHSAAVWDFKIATENVKDWNIIDQIVSLHGGQVISWRNDRGEELLFNSSKAIGYRNAGTVELIVDTLSRDFYFVDMNTVFRFLKKLLTEDLPRLFVRTNKIVLDFQKGKAVGPVKNDFNSAEV</sequence>
<reference evidence="2" key="1">
    <citation type="journal article" date="2022" name="Mol. Ecol. Resour.">
        <title>The genomes of chicory, endive, great burdock and yacon provide insights into Asteraceae palaeo-polyploidization history and plant inulin production.</title>
        <authorList>
            <person name="Fan W."/>
            <person name="Wang S."/>
            <person name="Wang H."/>
            <person name="Wang A."/>
            <person name="Jiang F."/>
            <person name="Liu H."/>
            <person name="Zhao H."/>
            <person name="Xu D."/>
            <person name="Zhang Y."/>
        </authorList>
    </citation>
    <scope>NUCLEOTIDE SEQUENCE [LARGE SCALE GENOMIC DNA]</scope>
    <source>
        <strain evidence="2">cv. Niubang</strain>
    </source>
</reference>
<dbReference type="Proteomes" id="UP001055879">
    <property type="component" value="Linkage Group LG01"/>
</dbReference>
<accession>A0ACB9FG92</accession>
<reference evidence="1 2" key="2">
    <citation type="journal article" date="2022" name="Mol. Ecol. Resour.">
        <title>The genomes of chicory, endive, great burdock and yacon provide insights into Asteraceae paleo-polyploidization history and plant inulin production.</title>
        <authorList>
            <person name="Fan W."/>
            <person name="Wang S."/>
            <person name="Wang H."/>
            <person name="Wang A."/>
            <person name="Jiang F."/>
            <person name="Liu H."/>
            <person name="Zhao H."/>
            <person name="Xu D."/>
            <person name="Zhang Y."/>
        </authorList>
    </citation>
    <scope>NUCLEOTIDE SEQUENCE [LARGE SCALE GENOMIC DNA]</scope>
    <source>
        <strain evidence="2">cv. Niubang</strain>
    </source>
</reference>
<protein>
    <submittedName>
        <fullName evidence="1">Uncharacterized protein</fullName>
    </submittedName>
</protein>
<gene>
    <name evidence="1" type="ORF">L6452_00984</name>
</gene>
<proteinExistence type="predicted"/>
<evidence type="ECO:0000313" key="2">
    <source>
        <dbReference type="Proteomes" id="UP001055879"/>
    </source>
</evidence>